<proteinExistence type="predicted"/>
<organism evidence="1 3">
    <name type="scientific">Didymodactylos carnosus</name>
    <dbReference type="NCBI Taxonomy" id="1234261"/>
    <lineage>
        <taxon>Eukaryota</taxon>
        <taxon>Metazoa</taxon>
        <taxon>Spiralia</taxon>
        <taxon>Gnathifera</taxon>
        <taxon>Rotifera</taxon>
        <taxon>Eurotatoria</taxon>
        <taxon>Bdelloidea</taxon>
        <taxon>Philodinida</taxon>
        <taxon>Philodinidae</taxon>
        <taxon>Didymodactylos</taxon>
    </lineage>
</organism>
<evidence type="ECO:0000313" key="3">
    <source>
        <dbReference type="Proteomes" id="UP000663829"/>
    </source>
</evidence>
<feature type="non-terminal residue" evidence="1">
    <location>
        <position position="1"/>
    </location>
</feature>
<accession>A0A816BQW5</accession>
<name>A0A816BQW5_9BILA</name>
<protein>
    <submittedName>
        <fullName evidence="1">Uncharacterized protein</fullName>
    </submittedName>
</protein>
<evidence type="ECO:0000313" key="1">
    <source>
        <dbReference type="EMBL" id="CAF1613939.1"/>
    </source>
</evidence>
<dbReference type="AlphaFoldDB" id="A0A816BQW5"/>
<comment type="caution">
    <text evidence="1">The sequence shown here is derived from an EMBL/GenBank/DDBJ whole genome shotgun (WGS) entry which is preliminary data.</text>
</comment>
<sequence length="226" mass="25422">PTAFQQLSLPSCVDREIADDLGSLNHKALIVAITDKDRTQKILPSSPLQTSLIHDKKVSQPLIIVLDESDDDDWVVTQKVVKPNNTETPENKNEKTIEIDDTIRTTSTEQLNNESQGIIDTHVSTTNCLMLAMTDTVMKENLRIKSAATSTNSFEFEEDVNELSSAIESNTQLNNMCFDVSDTPGPETNKRKQMIPVQNQRRKKGKCFMFQTEFTGFQKFSMSCDL</sequence>
<evidence type="ECO:0000313" key="2">
    <source>
        <dbReference type="EMBL" id="CAF4499142.1"/>
    </source>
</evidence>
<dbReference type="EMBL" id="CAJNOQ010038807">
    <property type="protein sequence ID" value="CAF1613939.1"/>
    <property type="molecule type" value="Genomic_DNA"/>
</dbReference>
<keyword evidence="3" id="KW-1185">Reference proteome</keyword>
<reference evidence="1" key="1">
    <citation type="submission" date="2021-02" db="EMBL/GenBank/DDBJ databases">
        <authorList>
            <person name="Nowell W R."/>
        </authorList>
    </citation>
    <scope>NUCLEOTIDE SEQUENCE</scope>
</reference>
<gene>
    <name evidence="1" type="ORF">GPM918_LOCUS43289</name>
    <name evidence="2" type="ORF">SRO942_LOCUS44741</name>
</gene>
<dbReference type="EMBL" id="CAJOBC010105681">
    <property type="protein sequence ID" value="CAF4499142.1"/>
    <property type="molecule type" value="Genomic_DNA"/>
</dbReference>
<dbReference type="Proteomes" id="UP000681722">
    <property type="component" value="Unassembled WGS sequence"/>
</dbReference>
<dbReference type="Proteomes" id="UP000663829">
    <property type="component" value="Unassembled WGS sequence"/>
</dbReference>